<evidence type="ECO:0000256" key="2">
    <source>
        <dbReference type="SAM" id="MobiDB-lite"/>
    </source>
</evidence>
<comment type="caution">
    <text evidence="4">The sequence shown here is derived from an EMBL/GenBank/DDBJ whole genome shotgun (WGS) entry which is preliminary data.</text>
</comment>
<reference evidence="4 5" key="1">
    <citation type="journal article" date="2022" name="Nat. Plants">
        <title>Genomes of leafy and leafless Platanthera orchids illuminate the evolution of mycoheterotrophy.</title>
        <authorList>
            <person name="Li M.H."/>
            <person name="Liu K.W."/>
            <person name="Li Z."/>
            <person name="Lu H.C."/>
            <person name="Ye Q.L."/>
            <person name="Zhang D."/>
            <person name="Wang J.Y."/>
            <person name="Li Y.F."/>
            <person name="Zhong Z.M."/>
            <person name="Liu X."/>
            <person name="Yu X."/>
            <person name="Liu D.K."/>
            <person name="Tu X.D."/>
            <person name="Liu B."/>
            <person name="Hao Y."/>
            <person name="Liao X.Y."/>
            <person name="Jiang Y.T."/>
            <person name="Sun W.H."/>
            <person name="Chen J."/>
            <person name="Chen Y.Q."/>
            <person name="Ai Y."/>
            <person name="Zhai J.W."/>
            <person name="Wu S.S."/>
            <person name="Zhou Z."/>
            <person name="Hsiao Y.Y."/>
            <person name="Wu W.L."/>
            <person name="Chen Y.Y."/>
            <person name="Lin Y.F."/>
            <person name="Hsu J.L."/>
            <person name="Li C.Y."/>
            <person name="Wang Z.W."/>
            <person name="Zhao X."/>
            <person name="Zhong W.Y."/>
            <person name="Ma X.K."/>
            <person name="Ma L."/>
            <person name="Huang J."/>
            <person name="Chen G.Z."/>
            <person name="Huang M.Z."/>
            <person name="Huang L."/>
            <person name="Peng D.H."/>
            <person name="Luo Y.B."/>
            <person name="Zou S.Q."/>
            <person name="Chen S.P."/>
            <person name="Lan S."/>
            <person name="Tsai W.C."/>
            <person name="Van de Peer Y."/>
            <person name="Liu Z.J."/>
        </authorList>
    </citation>
    <scope>NUCLEOTIDE SEQUENCE [LARGE SCALE GENOMIC DNA]</scope>
    <source>
        <strain evidence="4">Lor287</strain>
    </source>
</reference>
<dbReference type="GO" id="GO:0003700">
    <property type="term" value="F:DNA-binding transcription factor activity"/>
    <property type="evidence" value="ECO:0007669"/>
    <property type="project" value="InterPro"/>
</dbReference>
<keyword evidence="1" id="KW-0479">Metal-binding</keyword>
<feature type="region of interest" description="Disordered" evidence="2">
    <location>
        <begin position="182"/>
        <end position="219"/>
    </location>
</feature>
<proteinExistence type="predicted"/>
<evidence type="ECO:0000259" key="3">
    <source>
        <dbReference type="PROSITE" id="PS50157"/>
    </source>
</evidence>
<dbReference type="PANTHER" id="PTHR45730">
    <property type="entry name" value="ZINC FINGER PROTEIN JAGGED"/>
    <property type="match status" value="1"/>
</dbReference>
<dbReference type="PROSITE" id="PS00028">
    <property type="entry name" value="ZINC_FINGER_C2H2_1"/>
    <property type="match status" value="1"/>
</dbReference>
<dbReference type="InterPro" id="IPR036236">
    <property type="entry name" value="Znf_C2H2_sf"/>
</dbReference>
<gene>
    <name evidence="4" type="primary">ZFP7</name>
    <name evidence="4" type="ORF">KSP39_PZI021191</name>
</gene>
<evidence type="ECO:0000256" key="1">
    <source>
        <dbReference type="PROSITE-ProRule" id="PRU00042"/>
    </source>
</evidence>
<dbReference type="InterPro" id="IPR013087">
    <property type="entry name" value="Znf_C2H2_type"/>
</dbReference>
<feature type="region of interest" description="Disordered" evidence="2">
    <location>
        <begin position="1"/>
        <end position="55"/>
    </location>
</feature>
<keyword evidence="5" id="KW-1185">Reference proteome</keyword>
<dbReference type="SUPFAM" id="SSF57667">
    <property type="entry name" value="beta-beta-alpha zinc fingers"/>
    <property type="match status" value="1"/>
</dbReference>
<name>A0AAP0FWM1_9ASPA</name>
<dbReference type="AlphaFoldDB" id="A0AAP0FWM1"/>
<dbReference type="GO" id="GO:0008270">
    <property type="term" value="F:zinc ion binding"/>
    <property type="evidence" value="ECO:0007669"/>
    <property type="project" value="UniProtKB-KW"/>
</dbReference>
<evidence type="ECO:0000313" key="4">
    <source>
        <dbReference type="EMBL" id="KAK8919441.1"/>
    </source>
</evidence>
<dbReference type="InterPro" id="IPR045320">
    <property type="entry name" value="JAGGED/SL1-like"/>
</dbReference>
<accession>A0AAP0FWM1</accession>
<organism evidence="4 5">
    <name type="scientific">Platanthera zijinensis</name>
    <dbReference type="NCBI Taxonomy" id="2320716"/>
    <lineage>
        <taxon>Eukaryota</taxon>
        <taxon>Viridiplantae</taxon>
        <taxon>Streptophyta</taxon>
        <taxon>Embryophyta</taxon>
        <taxon>Tracheophyta</taxon>
        <taxon>Spermatophyta</taxon>
        <taxon>Magnoliopsida</taxon>
        <taxon>Liliopsida</taxon>
        <taxon>Asparagales</taxon>
        <taxon>Orchidaceae</taxon>
        <taxon>Orchidoideae</taxon>
        <taxon>Orchideae</taxon>
        <taxon>Orchidinae</taxon>
        <taxon>Platanthera</taxon>
    </lineage>
</organism>
<protein>
    <submittedName>
        <fullName evidence="4">Zinc finger protein 7</fullName>
    </submittedName>
</protein>
<sequence length="219" mass="23147">MKTSMAPPSPSPLPSSSPASTRLPAADESLDLSLTLAGPSTSSSSSSTNSCSPATPRHQHDVRLFSCLFCNKKFLKSQALGGHQNAHKKERSVSWTAHHLYLNVPPQAASPPAVSPPAASLPIASHGCRSAPFSPYGHVADAARFVPAGRAHLRQFVQPGAMDAGDGYETMDLLNWQRASVPNQWDDSERDADITDAAAAADPAGDEEEPEDVDLSLKL</sequence>
<feature type="compositionally biased region" description="Low complexity" evidence="2">
    <location>
        <begin position="16"/>
        <end position="55"/>
    </location>
</feature>
<dbReference type="PROSITE" id="PS50157">
    <property type="entry name" value="ZINC_FINGER_C2H2_2"/>
    <property type="match status" value="1"/>
</dbReference>
<dbReference type="Proteomes" id="UP001418222">
    <property type="component" value="Unassembled WGS sequence"/>
</dbReference>
<feature type="domain" description="C2H2-type" evidence="3">
    <location>
        <begin position="65"/>
        <end position="92"/>
    </location>
</feature>
<keyword evidence="1" id="KW-0862">Zinc</keyword>
<dbReference type="EMBL" id="JBBWWQ010000019">
    <property type="protein sequence ID" value="KAK8919441.1"/>
    <property type="molecule type" value="Genomic_DNA"/>
</dbReference>
<evidence type="ECO:0000313" key="5">
    <source>
        <dbReference type="Proteomes" id="UP001418222"/>
    </source>
</evidence>
<feature type="compositionally biased region" description="Acidic residues" evidence="2">
    <location>
        <begin position="204"/>
        <end position="219"/>
    </location>
</feature>
<keyword evidence="1" id="KW-0863">Zinc-finger</keyword>
<dbReference type="PANTHER" id="PTHR45730:SF108">
    <property type="entry name" value="PROTEIN LATE FLOWERING"/>
    <property type="match status" value="1"/>
</dbReference>